<accession>A0A922SLP7</accession>
<reference evidence="2" key="1">
    <citation type="journal article" date="2021" name="G3 (Bethesda)">
        <title>Genome and transcriptome analysis of the beet armyworm Spodoptera exigua reveals targets for pest control. .</title>
        <authorList>
            <person name="Simon S."/>
            <person name="Breeschoten T."/>
            <person name="Jansen H.J."/>
            <person name="Dirks R.P."/>
            <person name="Schranz M.E."/>
            <person name="Ros V.I.D."/>
        </authorList>
    </citation>
    <scope>NUCLEOTIDE SEQUENCE</scope>
    <source>
        <strain evidence="2">TB_SE_WUR_2020</strain>
    </source>
</reference>
<dbReference type="Proteomes" id="UP000814243">
    <property type="component" value="Unassembled WGS sequence"/>
</dbReference>
<sequence length="104" mass="11639">MNTVFSIFIFLFANLLLMCSCADKFATAGSFNTSIISIRDCINPGKQFLKNPSMVYDTLLLKDDGKNMIGGNLTVLKDTRDIKASIHGELKKMCNYFMAESEPR</sequence>
<evidence type="ECO:0000313" key="2">
    <source>
        <dbReference type="EMBL" id="KAH9641628.1"/>
    </source>
</evidence>
<feature type="chain" id="PRO_5037483407" evidence="1">
    <location>
        <begin position="23"/>
        <end position="104"/>
    </location>
</feature>
<evidence type="ECO:0000256" key="1">
    <source>
        <dbReference type="SAM" id="SignalP"/>
    </source>
</evidence>
<feature type="signal peptide" evidence="1">
    <location>
        <begin position="1"/>
        <end position="22"/>
    </location>
</feature>
<proteinExistence type="predicted"/>
<dbReference type="EMBL" id="JACEFF010000218">
    <property type="protein sequence ID" value="KAH9641628.1"/>
    <property type="molecule type" value="Genomic_DNA"/>
</dbReference>
<gene>
    <name evidence="2" type="ORF">HF086_009974</name>
</gene>
<organism evidence="2 3">
    <name type="scientific">Spodoptera exigua</name>
    <name type="common">Beet armyworm</name>
    <name type="synonym">Noctua fulgens</name>
    <dbReference type="NCBI Taxonomy" id="7107"/>
    <lineage>
        <taxon>Eukaryota</taxon>
        <taxon>Metazoa</taxon>
        <taxon>Ecdysozoa</taxon>
        <taxon>Arthropoda</taxon>
        <taxon>Hexapoda</taxon>
        <taxon>Insecta</taxon>
        <taxon>Pterygota</taxon>
        <taxon>Neoptera</taxon>
        <taxon>Endopterygota</taxon>
        <taxon>Lepidoptera</taxon>
        <taxon>Glossata</taxon>
        <taxon>Ditrysia</taxon>
        <taxon>Noctuoidea</taxon>
        <taxon>Noctuidae</taxon>
        <taxon>Amphipyrinae</taxon>
        <taxon>Spodoptera</taxon>
    </lineage>
</organism>
<evidence type="ECO:0000313" key="3">
    <source>
        <dbReference type="Proteomes" id="UP000814243"/>
    </source>
</evidence>
<name>A0A922SLP7_SPOEX</name>
<comment type="caution">
    <text evidence="2">The sequence shown here is derived from an EMBL/GenBank/DDBJ whole genome shotgun (WGS) entry which is preliminary data.</text>
</comment>
<keyword evidence="1" id="KW-0732">Signal</keyword>
<protein>
    <submittedName>
        <fullName evidence="2">Uncharacterized protein</fullName>
    </submittedName>
</protein>
<dbReference type="AlphaFoldDB" id="A0A922SLP7"/>